<protein>
    <submittedName>
        <fullName evidence="1">Uncharacterized protein</fullName>
    </submittedName>
</protein>
<dbReference type="Gene3D" id="3.40.710.10">
    <property type="entry name" value="DD-peptidase/beta-lactamase superfamily"/>
    <property type="match status" value="1"/>
</dbReference>
<dbReference type="Proteomes" id="UP000626109">
    <property type="component" value="Unassembled WGS sequence"/>
</dbReference>
<dbReference type="AlphaFoldDB" id="A0A813JRT0"/>
<evidence type="ECO:0000313" key="1">
    <source>
        <dbReference type="EMBL" id="CAE8684122.1"/>
    </source>
</evidence>
<evidence type="ECO:0000313" key="2">
    <source>
        <dbReference type="Proteomes" id="UP000626109"/>
    </source>
</evidence>
<sequence length="179" mass="19611">KLWDSSLQLFHPDAGAVSTGDDFVRWLAMLSNGGKAADADGTTTQVLSEWVLSSIASPQTPLLEAPFAFDAPPGVSGFIFPTRACRAVSSWFRRGRGHRWFNCFPGQRFGLGACVVTDPLRAGLPPRAAGSWHWMGFASTYFFVNPKEELAACFLTQLVSHRTYPLHDELVGGVHRCLL</sequence>
<gene>
    <name evidence="1" type="ORF">PGLA2088_LOCUS23816</name>
</gene>
<organism evidence="1 2">
    <name type="scientific">Polarella glacialis</name>
    <name type="common">Dinoflagellate</name>
    <dbReference type="NCBI Taxonomy" id="89957"/>
    <lineage>
        <taxon>Eukaryota</taxon>
        <taxon>Sar</taxon>
        <taxon>Alveolata</taxon>
        <taxon>Dinophyceae</taxon>
        <taxon>Suessiales</taxon>
        <taxon>Suessiaceae</taxon>
        <taxon>Polarella</taxon>
    </lineage>
</organism>
<name>A0A813JRT0_POLGL</name>
<feature type="non-terminal residue" evidence="1">
    <location>
        <position position="179"/>
    </location>
</feature>
<reference evidence="1" key="1">
    <citation type="submission" date="2021-02" db="EMBL/GenBank/DDBJ databases">
        <authorList>
            <person name="Dougan E. K."/>
            <person name="Rhodes N."/>
            <person name="Thang M."/>
            <person name="Chan C."/>
        </authorList>
    </citation>
    <scope>NUCLEOTIDE SEQUENCE</scope>
</reference>
<dbReference type="InterPro" id="IPR012338">
    <property type="entry name" value="Beta-lactam/transpept-like"/>
</dbReference>
<proteinExistence type="predicted"/>
<dbReference type="EMBL" id="CAJNNW010026276">
    <property type="protein sequence ID" value="CAE8684122.1"/>
    <property type="molecule type" value="Genomic_DNA"/>
</dbReference>
<comment type="caution">
    <text evidence="1">The sequence shown here is derived from an EMBL/GenBank/DDBJ whole genome shotgun (WGS) entry which is preliminary data.</text>
</comment>
<dbReference type="SUPFAM" id="SSF56601">
    <property type="entry name" value="beta-lactamase/transpeptidase-like"/>
    <property type="match status" value="1"/>
</dbReference>
<accession>A0A813JRT0</accession>